<keyword evidence="5" id="KW-0732">Signal</keyword>
<gene>
    <name evidence="7" type="ORF">DGUA_6G013660</name>
</gene>
<dbReference type="STRING" id="7266.A0A3B0KE07"/>
<dbReference type="PANTHER" id="PTHR11610:SF177">
    <property type="entry name" value="IP13478P-RELATED"/>
    <property type="match status" value="1"/>
</dbReference>
<evidence type="ECO:0000256" key="4">
    <source>
        <dbReference type="RuleBase" id="RU004262"/>
    </source>
</evidence>
<dbReference type="CDD" id="cd00707">
    <property type="entry name" value="Pancreat_lipase_like"/>
    <property type="match status" value="1"/>
</dbReference>
<organism evidence="7 8">
    <name type="scientific">Drosophila guanche</name>
    <name type="common">Fruit fly</name>
    <dbReference type="NCBI Taxonomy" id="7266"/>
    <lineage>
        <taxon>Eukaryota</taxon>
        <taxon>Metazoa</taxon>
        <taxon>Ecdysozoa</taxon>
        <taxon>Arthropoda</taxon>
        <taxon>Hexapoda</taxon>
        <taxon>Insecta</taxon>
        <taxon>Pterygota</taxon>
        <taxon>Neoptera</taxon>
        <taxon>Endopterygota</taxon>
        <taxon>Diptera</taxon>
        <taxon>Brachycera</taxon>
        <taxon>Muscomorpha</taxon>
        <taxon>Ephydroidea</taxon>
        <taxon>Drosophilidae</taxon>
        <taxon>Drosophila</taxon>
        <taxon>Sophophora</taxon>
    </lineage>
</organism>
<name>A0A3B0KE07_DROGU</name>
<dbReference type="OrthoDB" id="8183961at2759"/>
<evidence type="ECO:0000313" key="8">
    <source>
        <dbReference type="Proteomes" id="UP000268350"/>
    </source>
</evidence>
<evidence type="ECO:0000256" key="3">
    <source>
        <dbReference type="ARBA" id="ARBA00022525"/>
    </source>
</evidence>
<dbReference type="Proteomes" id="UP000268350">
    <property type="component" value="Unassembled WGS sequence"/>
</dbReference>
<dbReference type="InterPro" id="IPR000734">
    <property type="entry name" value="TAG_lipase"/>
</dbReference>
<protein>
    <submittedName>
        <fullName evidence="7">Blast:Pancreatic triacylglycerol lipase</fullName>
    </submittedName>
</protein>
<feature type="domain" description="Lipase" evidence="6">
    <location>
        <begin position="44"/>
        <end position="323"/>
    </location>
</feature>
<dbReference type="InterPro" id="IPR029058">
    <property type="entry name" value="AB_hydrolase_fold"/>
</dbReference>
<dbReference type="GO" id="GO:0005615">
    <property type="term" value="C:extracellular space"/>
    <property type="evidence" value="ECO:0007669"/>
    <property type="project" value="TreeGrafter"/>
</dbReference>
<comment type="similarity">
    <text evidence="2 4">Belongs to the AB hydrolase superfamily. Lipase family.</text>
</comment>
<dbReference type="GO" id="GO:0016298">
    <property type="term" value="F:lipase activity"/>
    <property type="evidence" value="ECO:0007669"/>
    <property type="project" value="InterPro"/>
</dbReference>
<dbReference type="OMA" id="GEQKCPN"/>
<dbReference type="InterPro" id="IPR033906">
    <property type="entry name" value="Lipase_N"/>
</dbReference>
<proteinExistence type="inferred from homology"/>
<dbReference type="GO" id="GO:0016042">
    <property type="term" value="P:lipid catabolic process"/>
    <property type="evidence" value="ECO:0007669"/>
    <property type="project" value="TreeGrafter"/>
</dbReference>
<dbReference type="InterPro" id="IPR013818">
    <property type="entry name" value="Lipase"/>
</dbReference>
<accession>A0A3B0KE07</accession>
<dbReference type="GO" id="GO:0017171">
    <property type="term" value="F:serine hydrolase activity"/>
    <property type="evidence" value="ECO:0007669"/>
    <property type="project" value="TreeGrafter"/>
</dbReference>
<dbReference type="Gene3D" id="3.40.50.1820">
    <property type="entry name" value="alpha/beta hydrolase"/>
    <property type="match status" value="1"/>
</dbReference>
<feature type="chain" id="PRO_5017236045" evidence="5">
    <location>
        <begin position="24"/>
        <end position="348"/>
    </location>
</feature>
<dbReference type="AlphaFoldDB" id="A0A3B0KE07"/>
<dbReference type="EMBL" id="OUUW01000006">
    <property type="protein sequence ID" value="SPP81898.1"/>
    <property type="molecule type" value="Genomic_DNA"/>
</dbReference>
<dbReference type="SUPFAM" id="SSF53474">
    <property type="entry name" value="alpha/beta-Hydrolases"/>
    <property type="match status" value="1"/>
</dbReference>
<dbReference type="FunFam" id="3.40.50.1820:FF:000076">
    <property type="entry name" value="phospholipase A1"/>
    <property type="match status" value="1"/>
</dbReference>
<dbReference type="Pfam" id="PF00151">
    <property type="entry name" value="Lipase"/>
    <property type="match status" value="1"/>
</dbReference>
<comment type="subcellular location">
    <subcellularLocation>
        <location evidence="1">Secreted</location>
    </subcellularLocation>
</comment>
<evidence type="ECO:0000256" key="5">
    <source>
        <dbReference type="SAM" id="SignalP"/>
    </source>
</evidence>
<evidence type="ECO:0000259" key="6">
    <source>
        <dbReference type="Pfam" id="PF00151"/>
    </source>
</evidence>
<keyword evidence="3" id="KW-0964">Secreted</keyword>
<evidence type="ECO:0000256" key="2">
    <source>
        <dbReference type="ARBA" id="ARBA00010701"/>
    </source>
</evidence>
<evidence type="ECO:0000313" key="7">
    <source>
        <dbReference type="EMBL" id="SPP81898.1"/>
    </source>
</evidence>
<reference evidence="8" key="1">
    <citation type="submission" date="2018-01" db="EMBL/GenBank/DDBJ databases">
        <authorList>
            <person name="Alioto T."/>
            <person name="Alioto T."/>
        </authorList>
    </citation>
    <scope>NUCLEOTIDE SEQUENCE [LARGE SCALE GENOMIC DNA]</scope>
</reference>
<sequence length="348" mass="39454">MSEYRWNGSHLLLAFLLFGHTLAEMELRGLLPEFCVFAENKCPNPRITFWLYTNNTRDQPVEVDPLDPQAEIFRPRLPLKILIHGFIGNRDLTPSLEVRDVLLQTQPVHVISVDYGSLVRFPCYFPWAVTNAPIVSECLAQLINNLLSAGIYKREDIHLIGFSLGAQVAGMAANYVTEPLARITGLDPAGPGFMMQASLQHKLDSSDADFVDIIHTDPFFFSMLPAMGHADFYPNLDQLNQRGCSYVSSWRFYNCNHYRSAVYYAESITTSTGFWAQQCGGWFDFFSQRCSQYSNMPNIQMGYFVSQSAIGSYFLTTHEVSPFAKGPLVDVEMDVAELHRSQREINKL</sequence>
<keyword evidence="8" id="KW-1185">Reference proteome</keyword>
<feature type="signal peptide" evidence="5">
    <location>
        <begin position="1"/>
        <end position="23"/>
    </location>
</feature>
<evidence type="ECO:0000256" key="1">
    <source>
        <dbReference type="ARBA" id="ARBA00004613"/>
    </source>
</evidence>
<dbReference type="PANTHER" id="PTHR11610">
    <property type="entry name" value="LIPASE"/>
    <property type="match status" value="1"/>
</dbReference>
<dbReference type="PRINTS" id="PR00821">
    <property type="entry name" value="TAGLIPASE"/>
</dbReference>